<dbReference type="AlphaFoldDB" id="A0A4Y3KA36"/>
<evidence type="ECO:0000313" key="3">
    <source>
        <dbReference type="Proteomes" id="UP000315842"/>
    </source>
</evidence>
<feature type="transmembrane region" description="Helical" evidence="1">
    <location>
        <begin position="46"/>
        <end position="66"/>
    </location>
</feature>
<evidence type="ECO:0000256" key="1">
    <source>
        <dbReference type="SAM" id="Phobius"/>
    </source>
</evidence>
<dbReference type="EMBL" id="BJLP01000017">
    <property type="protein sequence ID" value="GEA80827.1"/>
    <property type="molecule type" value="Genomic_DNA"/>
</dbReference>
<organism evidence="2 3">
    <name type="scientific">Cellulomonas uda</name>
    <dbReference type="NCBI Taxonomy" id="1714"/>
    <lineage>
        <taxon>Bacteria</taxon>
        <taxon>Bacillati</taxon>
        <taxon>Actinomycetota</taxon>
        <taxon>Actinomycetes</taxon>
        <taxon>Micrococcales</taxon>
        <taxon>Cellulomonadaceae</taxon>
        <taxon>Cellulomonas</taxon>
    </lineage>
</organism>
<name>A0A4Y3KA36_CELUD</name>
<feature type="transmembrane region" description="Helical" evidence="1">
    <location>
        <begin position="13"/>
        <end position="34"/>
    </location>
</feature>
<accession>A0A4Y3KA36</accession>
<proteinExistence type="predicted"/>
<keyword evidence="1" id="KW-0812">Transmembrane</keyword>
<comment type="caution">
    <text evidence="2">The sequence shown here is derived from an EMBL/GenBank/DDBJ whole genome shotgun (WGS) entry which is preliminary data.</text>
</comment>
<keyword evidence="1" id="KW-0472">Membrane</keyword>
<gene>
    <name evidence="2" type="ORF">CUD01_12710</name>
</gene>
<sequence length="75" mass="7765">MAGTPLVGGWYDIAWTCAVLANLALVAVALQRLAAAHHVGRLVRTVLALAAVVVPFLGPGLVMLLVPAPERAADR</sequence>
<protein>
    <submittedName>
        <fullName evidence="2">Uncharacterized protein</fullName>
    </submittedName>
</protein>
<keyword evidence="3" id="KW-1185">Reference proteome</keyword>
<dbReference type="RefSeq" id="WP_166772041.1">
    <property type="nucleotide sequence ID" value="NZ_BJLP01000017.1"/>
</dbReference>
<evidence type="ECO:0000313" key="2">
    <source>
        <dbReference type="EMBL" id="GEA80827.1"/>
    </source>
</evidence>
<keyword evidence="1" id="KW-1133">Transmembrane helix</keyword>
<dbReference type="Proteomes" id="UP000315842">
    <property type="component" value="Unassembled WGS sequence"/>
</dbReference>
<reference evidence="2 3" key="1">
    <citation type="submission" date="2019-06" db="EMBL/GenBank/DDBJ databases">
        <title>Whole genome shotgun sequence of Cellulomonas uda NBRC 3747.</title>
        <authorList>
            <person name="Hosoyama A."/>
            <person name="Uohara A."/>
            <person name="Ohji S."/>
            <person name="Ichikawa N."/>
        </authorList>
    </citation>
    <scope>NUCLEOTIDE SEQUENCE [LARGE SCALE GENOMIC DNA]</scope>
    <source>
        <strain evidence="2 3">NBRC 3747</strain>
    </source>
</reference>